<evidence type="ECO:0008006" key="4">
    <source>
        <dbReference type="Google" id="ProtNLM"/>
    </source>
</evidence>
<gene>
    <name evidence="2" type="ORF">J0695_31530</name>
</gene>
<dbReference type="Proteomes" id="UP000664167">
    <property type="component" value="Unassembled WGS sequence"/>
</dbReference>
<evidence type="ECO:0000256" key="1">
    <source>
        <dbReference type="SAM" id="Phobius"/>
    </source>
</evidence>
<organism evidence="2 3">
    <name type="scientific">Streptomyces beijiangensis</name>
    <dbReference type="NCBI Taxonomy" id="163361"/>
    <lineage>
        <taxon>Bacteria</taxon>
        <taxon>Bacillati</taxon>
        <taxon>Actinomycetota</taxon>
        <taxon>Actinomycetes</taxon>
        <taxon>Kitasatosporales</taxon>
        <taxon>Streptomycetaceae</taxon>
        <taxon>Streptomyces</taxon>
    </lineage>
</organism>
<protein>
    <recommendedName>
        <fullName evidence="4">HTTM domain-containing protein</fullName>
    </recommendedName>
</protein>
<sequence length="246" mass="27072">FTGQALGDWNRIRIGSFGRYQLEKRHGAARVWMISTFHKPLILARLAAAVLLLLGVGSRVAILVIVLGFVHELCYEYRFNTIYITLCLCCLLPAQRLGTGFELSGGTSTANSWSQFLVVLLTVDVYWNSAYQKLRSPQFMTGLSLVQQSYVAAAVRPQMTSWEYWHPATGATRAMAGGAVRTRWRAVATTVVVLEILLPVGLLTPALRSGAIVVGMGLHLAFMAILPLRLAPFTLVTLASYPLFMP</sequence>
<feature type="transmembrane region" description="Helical" evidence="1">
    <location>
        <begin position="186"/>
        <end position="207"/>
    </location>
</feature>
<feature type="transmembrane region" description="Helical" evidence="1">
    <location>
        <begin position="42"/>
        <end position="70"/>
    </location>
</feature>
<proteinExistence type="predicted"/>
<feature type="transmembrane region" description="Helical" evidence="1">
    <location>
        <begin position="82"/>
        <end position="101"/>
    </location>
</feature>
<keyword evidence="1" id="KW-0812">Transmembrane</keyword>
<comment type="caution">
    <text evidence="2">The sequence shown here is derived from an EMBL/GenBank/DDBJ whole genome shotgun (WGS) entry which is preliminary data.</text>
</comment>
<reference evidence="2" key="1">
    <citation type="submission" date="2021-03" db="EMBL/GenBank/DDBJ databases">
        <title>Streptomyces poriferae sp. nov., a novel marine sponge-derived Actinobacteria species with anti-MRSA activity.</title>
        <authorList>
            <person name="Sandoval-Powers M."/>
            <person name="Kralova S."/>
            <person name="Nguyen G.-S."/>
            <person name="Fawwal D."/>
            <person name="Degnes K."/>
            <person name="Klinkenberg G."/>
            <person name="Sletta H."/>
            <person name="Wentzel A."/>
            <person name="Liles M.R."/>
        </authorList>
    </citation>
    <scope>NUCLEOTIDE SEQUENCE</scope>
    <source>
        <strain evidence="2">DSM 41794</strain>
    </source>
</reference>
<accession>A0A939FDE7</accession>
<feature type="transmembrane region" description="Helical" evidence="1">
    <location>
        <begin position="219"/>
        <end position="244"/>
    </location>
</feature>
<dbReference type="RefSeq" id="WP_206967864.1">
    <property type="nucleotide sequence ID" value="NZ_JAFLRJ010000382.1"/>
</dbReference>
<name>A0A939FDE7_9ACTN</name>
<evidence type="ECO:0000313" key="2">
    <source>
        <dbReference type="EMBL" id="MBO0516269.1"/>
    </source>
</evidence>
<dbReference type="AlphaFoldDB" id="A0A939FDE7"/>
<keyword evidence="3" id="KW-1185">Reference proteome</keyword>
<keyword evidence="1" id="KW-1133">Transmembrane helix</keyword>
<feature type="transmembrane region" description="Helical" evidence="1">
    <location>
        <begin position="113"/>
        <end position="131"/>
    </location>
</feature>
<dbReference type="EMBL" id="JAFLRJ010000382">
    <property type="protein sequence ID" value="MBO0516269.1"/>
    <property type="molecule type" value="Genomic_DNA"/>
</dbReference>
<feature type="non-terminal residue" evidence="2">
    <location>
        <position position="1"/>
    </location>
</feature>
<evidence type="ECO:0000313" key="3">
    <source>
        <dbReference type="Proteomes" id="UP000664167"/>
    </source>
</evidence>
<keyword evidence="1" id="KW-0472">Membrane</keyword>